<dbReference type="HOGENOM" id="CLU_1118672_0_0_9"/>
<dbReference type="EMBL" id="ABFX02000008">
    <property type="protein sequence ID" value="EDS18095.1"/>
    <property type="molecule type" value="Genomic_DNA"/>
</dbReference>
<reference evidence="1" key="2">
    <citation type="submission" date="2014-06" db="EMBL/GenBank/DDBJ databases">
        <title>Draft genome sequence of Clostridium ramosum(DSM 1402).</title>
        <authorList>
            <person name="Sudarsanam P."/>
            <person name="Ley R."/>
            <person name="Guruge J."/>
            <person name="Turnbaugh P.J."/>
            <person name="Mahowald M."/>
            <person name="Liep D."/>
            <person name="Gordon J."/>
        </authorList>
    </citation>
    <scope>NUCLEOTIDE SEQUENCE</scope>
    <source>
        <strain evidence="1">DSM 1402</strain>
    </source>
</reference>
<proteinExistence type="predicted"/>
<protein>
    <submittedName>
        <fullName evidence="1">Uncharacterized protein</fullName>
    </submittedName>
</protein>
<name>B0N8F7_9FIRM</name>
<dbReference type="eggNOG" id="ENOG5032XWT">
    <property type="taxonomic scope" value="Bacteria"/>
</dbReference>
<dbReference type="AlphaFoldDB" id="B0N8F7"/>
<comment type="caution">
    <text evidence="1">The sequence shown here is derived from an EMBL/GenBank/DDBJ whole genome shotgun (WGS) entry which is preliminary data.</text>
</comment>
<keyword evidence="2" id="KW-1185">Reference proteome</keyword>
<gene>
    <name evidence="1" type="ORF">CLORAM_02891</name>
</gene>
<accession>B0N8F7</accession>
<reference evidence="1" key="1">
    <citation type="submission" date="2007-11" db="EMBL/GenBank/DDBJ databases">
        <authorList>
            <person name="Fulton L."/>
            <person name="Clifton S."/>
            <person name="Fulton B."/>
            <person name="Xu J."/>
            <person name="Minx P."/>
            <person name="Pepin K.H."/>
            <person name="Johnson M."/>
            <person name="Thiruvilangam P."/>
            <person name="Bhonagiri V."/>
            <person name="Nash W.E."/>
            <person name="Mardis E.R."/>
            <person name="Wilson R.K."/>
        </authorList>
    </citation>
    <scope>NUCLEOTIDE SEQUENCE [LARGE SCALE GENOMIC DNA]</scope>
    <source>
        <strain evidence="1">DSM 1402</strain>
    </source>
</reference>
<dbReference type="Proteomes" id="UP000005798">
    <property type="component" value="Unassembled WGS sequence"/>
</dbReference>
<evidence type="ECO:0000313" key="1">
    <source>
        <dbReference type="EMBL" id="EDS18095.1"/>
    </source>
</evidence>
<evidence type="ECO:0000313" key="2">
    <source>
        <dbReference type="Proteomes" id="UP000005798"/>
    </source>
</evidence>
<organism evidence="1 2">
    <name type="scientific">Thomasclavelia ramosa DSM 1402</name>
    <dbReference type="NCBI Taxonomy" id="445974"/>
    <lineage>
        <taxon>Bacteria</taxon>
        <taxon>Bacillati</taxon>
        <taxon>Bacillota</taxon>
        <taxon>Erysipelotrichia</taxon>
        <taxon>Erysipelotrichales</taxon>
        <taxon>Coprobacillaceae</taxon>
        <taxon>Thomasclavelia</taxon>
    </lineage>
</organism>
<sequence length="262" mass="30851">MLLRNYKERGVLIMAKFGYVKIVSGQAARRIGRFIGWDEKGVKAKVAFGYDTDILPYTNYHFFSVNSITNNITKQDLVDRYFELSQALKAIDLRAHPKIKKYTAEHTSIITECNLVRHLLQVFFDLKNLTLKNKEKNITLLTNTSNIMWINEFALELEIRGFQVGILNHEIIKDNFNDELKYALEVCNHYIFIEEYNHQELKYIKENLSSVYQSLTVVVETAVDEDYENGYLYFDEPFTDRFEQSLQRLVERLESPEIYSQI</sequence>